<keyword evidence="4" id="KW-0805">Transcription regulation</keyword>
<evidence type="ECO:0000256" key="5">
    <source>
        <dbReference type="ARBA" id="ARBA00023163"/>
    </source>
</evidence>
<dbReference type="InterPro" id="IPR002712">
    <property type="entry name" value="CcdB"/>
</dbReference>
<dbReference type="AlphaFoldDB" id="A0A7W7N3J7"/>
<dbReference type="SUPFAM" id="SSF50118">
    <property type="entry name" value="Cell growth inhibitor/plasmid maintenance toxic component"/>
    <property type="match status" value="1"/>
</dbReference>
<comment type="caution">
    <text evidence="8">The sequence shown here is derived from an EMBL/GenBank/DDBJ whole genome shotgun (WGS) entry which is preliminary data.</text>
</comment>
<dbReference type="Proteomes" id="UP000539957">
    <property type="component" value="Unassembled WGS sequence"/>
</dbReference>
<name>A0A7W7N3J7_9CAUL</name>
<evidence type="ECO:0000313" key="9">
    <source>
        <dbReference type="Proteomes" id="UP000539957"/>
    </source>
</evidence>
<gene>
    <name evidence="8" type="ORF">HNP32_001143</name>
</gene>
<accession>A0A7W7N3J7</accession>
<keyword evidence="5" id="KW-0804">Transcription</keyword>
<evidence type="ECO:0000256" key="7">
    <source>
        <dbReference type="ARBA" id="ARBA00033135"/>
    </source>
</evidence>
<protein>
    <recommendedName>
        <fullName evidence="2">Toxin CcdB</fullName>
    </recommendedName>
    <alternativeName>
        <fullName evidence="7">Cytotoxic protein CcdB</fullName>
    </alternativeName>
    <alternativeName>
        <fullName evidence="6">Protein LetD</fullName>
    </alternativeName>
</protein>
<dbReference type="InterPro" id="IPR011067">
    <property type="entry name" value="Plasmid_toxin/cell-grow_inhib"/>
</dbReference>
<evidence type="ECO:0000256" key="4">
    <source>
        <dbReference type="ARBA" id="ARBA00023015"/>
    </source>
</evidence>
<evidence type="ECO:0000256" key="3">
    <source>
        <dbReference type="ARBA" id="ARBA00022491"/>
    </source>
</evidence>
<evidence type="ECO:0000313" key="8">
    <source>
        <dbReference type="EMBL" id="MBB4797419.1"/>
    </source>
</evidence>
<dbReference type="GO" id="GO:0006276">
    <property type="term" value="P:plasmid maintenance"/>
    <property type="evidence" value="ECO:0007669"/>
    <property type="project" value="InterPro"/>
</dbReference>
<organism evidence="8 9">
    <name type="scientific">Brevundimonas bullata</name>
    <dbReference type="NCBI Taxonomy" id="13160"/>
    <lineage>
        <taxon>Bacteria</taxon>
        <taxon>Pseudomonadati</taxon>
        <taxon>Pseudomonadota</taxon>
        <taxon>Alphaproteobacteria</taxon>
        <taxon>Caulobacterales</taxon>
        <taxon>Caulobacteraceae</taxon>
        <taxon>Brevundimonas</taxon>
    </lineage>
</organism>
<evidence type="ECO:0000256" key="6">
    <source>
        <dbReference type="ARBA" id="ARBA00029628"/>
    </source>
</evidence>
<dbReference type="Pfam" id="PF01845">
    <property type="entry name" value="CcdB"/>
    <property type="match status" value="1"/>
</dbReference>
<dbReference type="GO" id="GO:0008657">
    <property type="term" value="F:DNA topoisomerase type II (double strand cut, ATP-hydrolyzing) inhibitor activity"/>
    <property type="evidence" value="ECO:0007669"/>
    <property type="project" value="InterPro"/>
</dbReference>
<reference evidence="8 9" key="1">
    <citation type="submission" date="2020-08" db="EMBL/GenBank/DDBJ databases">
        <title>Functional genomics of gut bacteria from endangered species of beetles.</title>
        <authorList>
            <person name="Carlos-Shanley C."/>
        </authorList>
    </citation>
    <scope>NUCLEOTIDE SEQUENCE [LARGE SCALE GENOMIC DNA]</scope>
    <source>
        <strain evidence="8 9">S00123</strain>
    </source>
</reference>
<sequence length="105" mass="11517">MVIRQFDVFANPSAASQGRTPFIAVLQSHYLSQIDTVVIAPLHRGETTERLGAFSFELEVAGQTVVLVVSELANISVHRLKSPVASLQAHEDAIRRALDRVFTGF</sequence>
<dbReference type="EMBL" id="JACHKY010000002">
    <property type="protein sequence ID" value="MBB4797419.1"/>
    <property type="molecule type" value="Genomic_DNA"/>
</dbReference>
<dbReference type="Gene3D" id="2.30.30.110">
    <property type="match status" value="1"/>
</dbReference>
<evidence type="ECO:0000256" key="2">
    <source>
        <dbReference type="ARBA" id="ARBA00015075"/>
    </source>
</evidence>
<proteinExistence type="inferred from homology"/>
<comment type="similarity">
    <text evidence="1">Belongs to the CcdB toxin family.</text>
</comment>
<keyword evidence="9" id="KW-1185">Reference proteome</keyword>
<evidence type="ECO:0000256" key="1">
    <source>
        <dbReference type="ARBA" id="ARBA00005230"/>
    </source>
</evidence>
<keyword evidence="3" id="KW-0678">Repressor</keyword>